<dbReference type="Gene3D" id="1.25.40.20">
    <property type="entry name" value="Ankyrin repeat-containing domain"/>
    <property type="match status" value="2"/>
</dbReference>
<dbReference type="Pfam" id="PF12796">
    <property type="entry name" value="Ank_2"/>
    <property type="match status" value="3"/>
</dbReference>
<dbReference type="PROSITE" id="PS50088">
    <property type="entry name" value="ANK_REPEAT"/>
    <property type="match status" value="7"/>
</dbReference>
<organism evidence="5 6">
    <name type="scientific">Danionella cerebrum</name>
    <dbReference type="NCBI Taxonomy" id="2873325"/>
    <lineage>
        <taxon>Eukaryota</taxon>
        <taxon>Metazoa</taxon>
        <taxon>Chordata</taxon>
        <taxon>Craniata</taxon>
        <taxon>Vertebrata</taxon>
        <taxon>Euteleostomi</taxon>
        <taxon>Actinopterygii</taxon>
        <taxon>Neopterygii</taxon>
        <taxon>Teleostei</taxon>
        <taxon>Ostariophysi</taxon>
        <taxon>Cypriniformes</taxon>
        <taxon>Danionidae</taxon>
        <taxon>Danioninae</taxon>
        <taxon>Danionella</taxon>
    </lineage>
</organism>
<dbReference type="STRING" id="623744.A0A553QWQ9"/>
<feature type="region of interest" description="Disordered" evidence="4">
    <location>
        <begin position="40"/>
        <end position="60"/>
    </location>
</feature>
<name>A0A553QWQ9_9TELE</name>
<dbReference type="PRINTS" id="PR01415">
    <property type="entry name" value="ANKYRIN"/>
</dbReference>
<evidence type="ECO:0000256" key="3">
    <source>
        <dbReference type="PROSITE-ProRule" id="PRU00023"/>
    </source>
</evidence>
<dbReference type="InterPro" id="IPR002110">
    <property type="entry name" value="Ankyrin_rpt"/>
</dbReference>
<keyword evidence="2 3" id="KW-0040">ANK repeat</keyword>
<dbReference type="InterPro" id="IPR036770">
    <property type="entry name" value="Ankyrin_rpt-contain_sf"/>
</dbReference>
<dbReference type="SMART" id="SM00248">
    <property type="entry name" value="ANK"/>
    <property type="match status" value="8"/>
</dbReference>
<comment type="caution">
    <text evidence="5">The sequence shown here is derived from an EMBL/GenBank/DDBJ whole genome shotgun (WGS) entry which is preliminary data.</text>
</comment>
<reference evidence="5 6" key="1">
    <citation type="journal article" date="2019" name="Sci. Data">
        <title>Hybrid genome assembly and annotation of Danionella translucida.</title>
        <authorList>
            <person name="Kadobianskyi M."/>
            <person name="Schulze L."/>
            <person name="Schuelke M."/>
            <person name="Judkewitz B."/>
        </authorList>
    </citation>
    <scope>NUCLEOTIDE SEQUENCE [LARGE SCALE GENOMIC DNA]</scope>
    <source>
        <strain evidence="5 6">Bolton</strain>
    </source>
</reference>
<accession>A0A553QWQ9</accession>
<dbReference type="EMBL" id="SRMA01025443">
    <property type="protein sequence ID" value="TRY94395.1"/>
    <property type="molecule type" value="Genomic_DNA"/>
</dbReference>
<dbReference type="Proteomes" id="UP000316079">
    <property type="component" value="Unassembled WGS sequence"/>
</dbReference>
<dbReference type="AlphaFoldDB" id="A0A553QWQ9"/>
<feature type="repeat" description="ANK" evidence="3">
    <location>
        <begin position="143"/>
        <end position="175"/>
    </location>
</feature>
<sequence>MLILLVVEQATEGPWSNLKSQVIRGMEEKQDGPYLNVCSEQGKEPQAGTTNRFEPEADKEAGRVAAPIRVTRYLTAVNTSSAKASVSVFELYGRILSRKPRERDEKETPLANAVFWAARKGNLALLQLLLNSGRVDVDCKDGYGTTALMVASYSGHYECVHELIMQGADINLQRETGSTALFLASQQGHNNIIKLLFQFGASSEFRTENGGTAVCAACQHGHGEALATLLKNGANVHDQLSDGATALFLACQEGHVDVTRTLLASGAKVNQPREVSLISEVFSAFPELMCVFLCQDGTAPLWIAAQMGHTEIVKVLLLRGADREAHRKDGSTALFKAAHKGHLSVMEELLKFSPSLGLLQNGSTVLHAAVMGGSLKAVSLLLKANADPALRNQNMELAEDLTKSERILRLLRRPVLNGEG</sequence>
<feature type="repeat" description="ANK" evidence="3">
    <location>
        <begin position="176"/>
        <end position="208"/>
    </location>
</feature>
<gene>
    <name evidence="5" type="ORF">DNTS_027939</name>
</gene>
<proteinExistence type="predicted"/>
<feature type="repeat" description="ANK" evidence="3">
    <location>
        <begin position="209"/>
        <end position="241"/>
    </location>
</feature>
<keyword evidence="6" id="KW-1185">Reference proteome</keyword>
<feature type="repeat" description="ANK" evidence="3">
    <location>
        <begin position="361"/>
        <end position="393"/>
    </location>
</feature>
<dbReference type="PROSITE" id="PS50297">
    <property type="entry name" value="ANK_REP_REGION"/>
    <property type="match status" value="5"/>
</dbReference>
<dbReference type="OrthoDB" id="7464126at2759"/>
<feature type="repeat" description="ANK" evidence="3">
    <location>
        <begin position="296"/>
        <end position="328"/>
    </location>
</feature>
<feature type="repeat" description="ANK" evidence="3">
    <location>
        <begin position="329"/>
        <end position="361"/>
    </location>
</feature>
<evidence type="ECO:0000256" key="2">
    <source>
        <dbReference type="ARBA" id="ARBA00023043"/>
    </source>
</evidence>
<dbReference type="PANTHER" id="PTHR24173:SF74">
    <property type="entry name" value="ANKYRIN REPEAT DOMAIN-CONTAINING PROTEIN 16"/>
    <property type="match status" value="1"/>
</dbReference>
<evidence type="ECO:0000256" key="1">
    <source>
        <dbReference type="ARBA" id="ARBA00022737"/>
    </source>
</evidence>
<evidence type="ECO:0000256" key="4">
    <source>
        <dbReference type="SAM" id="MobiDB-lite"/>
    </source>
</evidence>
<feature type="repeat" description="ANK" evidence="3">
    <location>
        <begin position="242"/>
        <end position="274"/>
    </location>
</feature>
<evidence type="ECO:0000313" key="5">
    <source>
        <dbReference type="EMBL" id="TRY94395.1"/>
    </source>
</evidence>
<dbReference type="PANTHER" id="PTHR24173">
    <property type="entry name" value="ANKYRIN REPEAT CONTAINING"/>
    <property type="match status" value="1"/>
</dbReference>
<dbReference type="SUPFAM" id="SSF48403">
    <property type="entry name" value="Ankyrin repeat"/>
    <property type="match status" value="1"/>
</dbReference>
<evidence type="ECO:0000313" key="6">
    <source>
        <dbReference type="Proteomes" id="UP000316079"/>
    </source>
</evidence>
<protein>
    <submittedName>
        <fullName evidence="5">Uncharacterized protein</fullName>
    </submittedName>
</protein>
<keyword evidence="1" id="KW-0677">Repeat</keyword>